<reference evidence="2" key="1">
    <citation type="submission" date="2016-07" db="EMBL/GenBank/DDBJ databases">
        <title>Frankia sp. NRRL B-16219 Genome sequencing.</title>
        <authorList>
            <person name="Ghodhbane-Gtari F."/>
            <person name="Swanson E."/>
            <person name="Gueddou A."/>
            <person name="Louati M."/>
            <person name="Nouioui I."/>
            <person name="Hezbri K."/>
            <person name="Abebe-Akele F."/>
            <person name="Simpson S."/>
            <person name="Morris K."/>
            <person name="Thomas K."/>
            <person name="Gtari M."/>
            <person name="Tisa L.S."/>
        </authorList>
    </citation>
    <scope>NUCLEOTIDE SEQUENCE [LARGE SCALE GENOMIC DNA]</scope>
    <source>
        <strain evidence="2">NRRL B-16219</strain>
    </source>
</reference>
<gene>
    <name evidence="1" type="ORF">BBK14_33845</name>
</gene>
<dbReference type="RefSeq" id="WP_071062656.1">
    <property type="nucleotide sequence ID" value="NZ_MAXA01000161.1"/>
</dbReference>
<dbReference type="Proteomes" id="UP000179769">
    <property type="component" value="Unassembled WGS sequence"/>
</dbReference>
<keyword evidence="2" id="KW-1185">Reference proteome</keyword>
<dbReference type="AlphaFoldDB" id="A0A1S1QA35"/>
<organism evidence="1 2">
    <name type="scientific">Parafrankia soli</name>
    <dbReference type="NCBI Taxonomy" id="2599596"/>
    <lineage>
        <taxon>Bacteria</taxon>
        <taxon>Bacillati</taxon>
        <taxon>Actinomycetota</taxon>
        <taxon>Actinomycetes</taxon>
        <taxon>Frankiales</taxon>
        <taxon>Frankiaceae</taxon>
        <taxon>Parafrankia</taxon>
    </lineage>
</organism>
<evidence type="ECO:0000313" key="2">
    <source>
        <dbReference type="Proteomes" id="UP000179769"/>
    </source>
</evidence>
<protein>
    <submittedName>
        <fullName evidence="1">Uncharacterized protein</fullName>
    </submittedName>
</protein>
<proteinExistence type="predicted"/>
<name>A0A1S1QA35_9ACTN</name>
<comment type="caution">
    <text evidence="1">The sequence shown here is derived from an EMBL/GenBank/DDBJ whole genome shotgun (WGS) entry which is preliminary data.</text>
</comment>
<evidence type="ECO:0000313" key="1">
    <source>
        <dbReference type="EMBL" id="OHV31703.1"/>
    </source>
</evidence>
<accession>A0A1S1QA35</accession>
<sequence length="122" mass="13494">MPTFEDFVRENTITDQGLRPPWAGNVLAALRHAIAHGSGADRLTQAERATLECLRQRVEGRLGESSAFDRHFNGTHGLISNAIDMARHEPRLAELGNRLDGVLKDYYAEQQAAWGDSDEAGH</sequence>
<dbReference type="EMBL" id="MAXA01000161">
    <property type="protein sequence ID" value="OHV31703.1"/>
    <property type="molecule type" value="Genomic_DNA"/>
</dbReference>